<dbReference type="SUPFAM" id="SSF47794">
    <property type="entry name" value="Rad51 N-terminal domain-like"/>
    <property type="match status" value="2"/>
</dbReference>
<dbReference type="InterPro" id="IPR010995">
    <property type="entry name" value="DNA_repair_Rad51/TF_NusA_a-hlx"/>
</dbReference>
<keyword evidence="10" id="KW-1185">Reference proteome</keyword>
<dbReference type="Pfam" id="PF26594">
    <property type="entry name" value="KH_NusA_2nd"/>
    <property type="match status" value="1"/>
</dbReference>
<keyword evidence="4 7" id="KW-0694">RNA-binding</keyword>
<accession>A0A316FJL5</accession>
<dbReference type="InterPro" id="IPR030842">
    <property type="entry name" value="TF_NusA_bacterial"/>
</dbReference>
<keyword evidence="2 7" id="KW-0963">Cytoplasm</keyword>
<dbReference type="InterPro" id="IPR012340">
    <property type="entry name" value="NA-bd_OB-fold"/>
</dbReference>
<feature type="domain" description="S1 motif" evidence="8">
    <location>
        <begin position="139"/>
        <end position="204"/>
    </location>
</feature>
<dbReference type="Gene3D" id="3.30.1480.10">
    <property type="entry name" value="NusA, N-terminal domain"/>
    <property type="match status" value="1"/>
</dbReference>
<dbReference type="Gene3D" id="3.30.300.20">
    <property type="match status" value="2"/>
</dbReference>
<proteinExistence type="inferred from homology"/>
<dbReference type="Pfam" id="PF00575">
    <property type="entry name" value="S1"/>
    <property type="match status" value="1"/>
</dbReference>
<comment type="subcellular location">
    <subcellularLocation>
        <location evidence="7">Cytoplasm</location>
    </subcellularLocation>
</comment>
<dbReference type="SUPFAM" id="SSF54814">
    <property type="entry name" value="Prokaryotic type KH domain (KH-domain type II)"/>
    <property type="match status" value="2"/>
</dbReference>
<dbReference type="PROSITE" id="PS50084">
    <property type="entry name" value="KH_TYPE_1"/>
    <property type="match status" value="1"/>
</dbReference>
<evidence type="ECO:0000256" key="2">
    <source>
        <dbReference type="ARBA" id="ARBA00022490"/>
    </source>
</evidence>
<keyword evidence="1 7" id="KW-0806">Transcription termination</keyword>
<comment type="caution">
    <text evidence="9">The sequence shown here is derived from an EMBL/GenBank/DDBJ whole genome shotgun (WGS) entry which is preliminary data.</text>
</comment>
<name>A0A316FJL5_9GAMM</name>
<evidence type="ECO:0000256" key="1">
    <source>
        <dbReference type="ARBA" id="ARBA00022472"/>
    </source>
</evidence>
<dbReference type="GO" id="GO:0005829">
    <property type="term" value="C:cytosol"/>
    <property type="evidence" value="ECO:0007669"/>
    <property type="project" value="TreeGrafter"/>
</dbReference>
<comment type="similarity">
    <text evidence="7">Belongs to the NusA family.</text>
</comment>
<evidence type="ECO:0000259" key="8">
    <source>
        <dbReference type="PROSITE" id="PS50126"/>
    </source>
</evidence>
<gene>
    <name evidence="7" type="primary">nusA</name>
    <name evidence="9" type="ORF">C8D97_10932</name>
</gene>
<dbReference type="InterPro" id="IPR058582">
    <property type="entry name" value="KH_NusA_2nd"/>
</dbReference>
<dbReference type="HAMAP" id="MF_00945_B">
    <property type="entry name" value="NusA_B"/>
    <property type="match status" value="1"/>
</dbReference>
<dbReference type="GO" id="GO:0003700">
    <property type="term" value="F:DNA-binding transcription factor activity"/>
    <property type="evidence" value="ECO:0007669"/>
    <property type="project" value="InterPro"/>
</dbReference>
<evidence type="ECO:0000256" key="4">
    <source>
        <dbReference type="ARBA" id="ARBA00022884"/>
    </source>
</evidence>
<dbReference type="SUPFAM" id="SSF69705">
    <property type="entry name" value="Transcription factor NusA, N-terminal domain"/>
    <property type="match status" value="1"/>
</dbReference>
<dbReference type="GO" id="GO:0003723">
    <property type="term" value="F:RNA binding"/>
    <property type="evidence" value="ECO:0007669"/>
    <property type="project" value="UniProtKB-UniRule"/>
</dbReference>
<dbReference type="FunFam" id="3.30.300.20:FF:000005">
    <property type="entry name" value="Transcription termination/antitermination protein NusA"/>
    <property type="match status" value="1"/>
</dbReference>
<dbReference type="Pfam" id="PF14520">
    <property type="entry name" value="HHH_5"/>
    <property type="match status" value="1"/>
</dbReference>
<reference evidence="9 10" key="1">
    <citation type="submission" date="2018-05" db="EMBL/GenBank/DDBJ databases">
        <title>Genomic Encyclopedia of Type Strains, Phase IV (KMG-IV): sequencing the most valuable type-strain genomes for metagenomic binning, comparative biology and taxonomic classification.</title>
        <authorList>
            <person name="Goeker M."/>
        </authorList>
    </citation>
    <scope>NUCLEOTIDE SEQUENCE [LARGE SCALE GENOMIC DNA]</scope>
    <source>
        <strain evidence="9 10">DSM 25350</strain>
    </source>
</reference>
<dbReference type="InterPro" id="IPR010213">
    <property type="entry name" value="TF_NusA"/>
</dbReference>
<evidence type="ECO:0000256" key="6">
    <source>
        <dbReference type="ARBA" id="ARBA00023163"/>
    </source>
</evidence>
<evidence type="ECO:0000256" key="7">
    <source>
        <dbReference type="HAMAP-Rule" id="MF_00945"/>
    </source>
</evidence>
<evidence type="ECO:0000313" key="10">
    <source>
        <dbReference type="Proteomes" id="UP000245790"/>
    </source>
</evidence>
<evidence type="ECO:0000256" key="5">
    <source>
        <dbReference type="ARBA" id="ARBA00023015"/>
    </source>
</evidence>
<dbReference type="CDD" id="cd04455">
    <property type="entry name" value="S1_NusA"/>
    <property type="match status" value="1"/>
</dbReference>
<dbReference type="CDD" id="cd22529">
    <property type="entry name" value="KH-II_NusA_rpt2"/>
    <property type="match status" value="1"/>
</dbReference>
<keyword evidence="5 7" id="KW-0805">Transcription regulation</keyword>
<dbReference type="EMBL" id="QGGU01000009">
    <property type="protein sequence ID" value="PWK48483.1"/>
    <property type="molecule type" value="Genomic_DNA"/>
</dbReference>
<dbReference type="PANTHER" id="PTHR22648:SF0">
    <property type="entry name" value="TRANSCRIPTION TERMINATION_ANTITERMINATION PROTEIN NUSA"/>
    <property type="match status" value="1"/>
</dbReference>
<evidence type="ECO:0000313" key="9">
    <source>
        <dbReference type="EMBL" id="PWK48483.1"/>
    </source>
</evidence>
<dbReference type="NCBIfam" id="TIGR01953">
    <property type="entry name" value="NusA"/>
    <property type="match status" value="1"/>
</dbReference>
<dbReference type="SMART" id="SM00316">
    <property type="entry name" value="S1"/>
    <property type="match status" value="1"/>
</dbReference>
<dbReference type="NCBIfam" id="TIGR01954">
    <property type="entry name" value="nusA_Cterm_rpt"/>
    <property type="match status" value="2"/>
</dbReference>
<dbReference type="InterPro" id="IPR003029">
    <property type="entry name" value="S1_domain"/>
</dbReference>
<dbReference type="FunFam" id="3.30.300.20:FF:000002">
    <property type="entry name" value="Transcription termination/antitermination protein NusA"/>
    <property type="match status" value="1"/>
</dbReference>
<dbReference type="CDD" id="cd02134">
    <property type="entry name" value="KH-II_NusA_rpt1"/>
    <property type="match status" value="1"/>
</dbReference>
<protein>
    <recommendedName>
        <fullName evidence="7">Transcription termination/antitermination protein NusA</fullName>
    </recommendedName>
</protein>
<dbReference type="InterPro" id="IPR009019">
    <property type="entry name" value="KH_sf_prok-type"/>
</dbReference>
<dbReference type="Gene3D" id="2.40.50.140">
    <property type="entry name" value="Nucleic acid-binding proteins"/>
    <property type="match status" value="1"/>
</dbReference>
<dbReference type="InterPro" id="IPR036555">
    <property type="entry name" value="NusA_N_sf"/>
</dbReference>
<dbReference type="GO" id="GO:0031564">
    <property type="term" value="P:transcription antitermination"/>
    <property type="evidence" value="ECO:0007669"/>
    <property type="project" value="UniProtKB-UniRule"/>
</dbReference>
<comment type="subunit">
    <text evidence="7">Monomer. Binds directly to the core enzyme of the DNA-dependent RNA polymerase and to nascent RNA.</text>
</comment>
<dbReference type="SUPFAM" id="SSF50249">
    <property type="entry name" value="Nucleic acid-binding proteins"/>
    <property type="match status" value="1"/>
</dbReference>
<sequence>MSKEILLVVDAVSNEKDVEPELIFEALEAAIATATKKKNGGEIDVRVAIDRVSGEYDTFRRWEVVEDTDTGLESPYTQISLSAAQVEEPEIEVGGHVEEQIESIEFGRIAAQTAKQVIVQKVREAERAKVVKAFEHRVGELVTGVVKKANRESIILDLGNNAEAIIPREEMMTRESVRTGDRIRGLLYAVKPEARGPQLFVSRTRPEMLIELFRIEVPEIAEEVIELKGAARDPGSRAKIAVKTNDKRIDPVGACVGMRGSRVQAVSGELDNERIDIVLFDDNPAQYVINAMAPAEVASIVVDEDSHSMDIAVDEDQLAQAIGRTGQNVRLASELTGWTLNVMTEADFEAKNTVESESIVKSFMDDLGVDEDLAAVLVQEGFTTMEEVAYVPLAEMLEIEDFDEDLVEELRARAKDVLLTKAIASEEKLDASEPAEDLLNMDGMEKQLAYKLAGMGIRTMEDLAEQSVDELIEIEGMTEQKAGEIILAARAPWFENEES</sequence>
<dbReference type="AlphaFoldDB" id="A0A316FJL5"/>
<dbReference type="OrthoDB" id="9807233at2"/>
<dbReference type="Proteomes" id="UP000245790">
    <property type="component" value="Unassembled WGS sequence"/>
</dbReference>
<dbReference type="PANTHER" id="PTHR22648">
    <property type="entry name" value="TRANSCRIPTION TERMINATION FACTOR NUSA"/>
    <property type="match status" value="1"/>
</dbReference>
<keyword evidence="6 7" id="KW-0804">Transcription</keyword>
<dbReference type="InterPro" id="IPR015946">
    <property type="entry name" value="KH_dom-like_a/b"/>
</dbReference>
<comment type="function">
    <text evidence="7">Participates in both transcription termination and antitermination.</text>
</comment>
<dbReference type="RefSeq" id="WP_109764159.1">
    <property type="nucleotide sequence ID" value="NZ_QGGU01000009.1"/>
</dbReference>
<dbReference type="Gene3D" id="1.10.150.20">
    <property type="entry name" value="5' to 3' exonuclease, C-terminal subdomain"/>
    <property type="match status" value="2"/>
</dbReference>
<organism evidence="9 10">
    <name type="scientific">Pleionea mediterranea</name>
    <dbReference type="NCBI Taxonomy" id="523701"/>
    <lineage>
        <taxon>Bacteria</taxon>
        <taxon>Pseudomonadati</taxon>
        <taxon>Pseudomonadota</taxon>
        <taxon>Gammaproteobacteria</taxon>
        <taxon>Oceanospirillales</taxon>
        <taxon>Pleioneaceae</taxon>
        <taxon>Pleionea</taxon>
    </lineage>
</organism>
<dbReference type="Pfam" id="PF13184">
    <property type="entry name" value="KH_NusA_1st"/>
    <property type="match status" value="1"/>
</dbReference>
<dbReference type="PROSITE" id="PS50126">
    <property type="entry name" value="S1"/>
    <property type="match status" value="1"/>
</dbReference>
<dbReference type="InterPro" id="IPR025249">
    <property type="entry name" value="TF_NusA_KH_1st"/>
</dbReference>
<evidence type="ECO:0000256" key="3">
    <source>
        <dbReference type="ARBA" id="ARBA00022814"/>
    </source>
</evidence>
<dbReference type="GO" id="GO:0000166">
    <property type="term" value="F:nucleotide binding"/>
    <property type="evidence" value="ECO:0007669"/>
    <property type="project" value="InterPro"/>
</dbReference>
<dbReference type="InterPro" id="IPR013735">
    <property type="entry name" value="TF_NusA_N"/>
</dbReference>
<keyword evidence="3 7" id="KW-0889">Transcription antitermination</keyword>
<dbReference type="GO" id="GO:0006353">
    <property type="term" value="P:DNA-templated transcription termination"/>
    <property type="evidence" value="ECO:0007669"/>
    <property type="project" value="UniProtKB-UniRule"/>
</dbReference>
<dbReference type="Pfam" id="PF08529">
    <property type="entry name" value="NusA_N"/>
    <property type="match status" value="1"/>
</dbReference>
<dbReference type="InterPro" id="IPR010214">
    <property type="entry name" value="Tscrpt_termin_fac_NusA_C_rpt"/>
</dbReference>